<evidence type="ECO:0000313" key="15">
    <source>
        <dbReference type="EMBL" id="AIZ16789.1"/>
    </source>
</evidence>
<keyword evidence="4 15" id="KW-0808">Transferase</keyword>
<dbReference type="AlphaFoldDB" id="A0A0A7IDA0"/>
<keyword evidence="8" id="KW-0735">Signal-anchor</keyword>
<evidence type="ECO:0000256" key="7">
    <source>
        <dbReference type="ARBA" id="ARBA00022824"/>
    </source>
</evidence>
<dbReference type="Pfam" id="PF02485">
    <property type="entry name" value="Branch"/>
    <property type="match status" value="1"/>
</dbReference>
<dbReference type="GO" id="GO:0016020">
    <property type="term" value="C:membrane"/>
    <property type="evidence" value="ECO:0007669"/>
    <property type="project" value="InterPro"/>
</dbReference>
<dbReference type="PANTHER" id="PTHR46025">
    <property type="entry name" value="XYLOSYLTRANSFERASE OXT"/>
    <property type="match status" value="1"/>
</dbReference>
<evidence type="ECO:0000256" key="3">
    <source>
        <dbReference type="ARBA" id="ARBA00022676"/>
    </source>
</evidence>
<proteinExistence type="predicted"/>
<sequence length="310" mass="36332">MRHAYLIIAHDRQEELSKLIRALDHANNSIYVHVDAKSSMDIEPLKELTVHSPVKFIERRPITWGGFSGVDVEMRLFEAAYTDGGYRYYHVMSGVDYPVKSQEYIQRYFAQHDGENFIQIEPDLERFRMRFDQYHWLQEPFVGKRRNLWKYVDFASCYVQRLVGVQRFKGRTMRRTINWVSVTDAVVAELMRRKNAIRKNYRWTYCCDEVFLMSELIGTPLEYTLSSAGNLRYIDWEWVSARDSSPRVLTARDIDRLADPDILFARKFNIPQSLELYDAIDDAIAAGHDGLSHTMAAHLDPLESDKEKTS</sequence>
<name>A0A0A7IDA0_9BIFI</name>
<keyword evidence="13" id="KW-0325">Glycoprotein</keyword>
<keyword evidence="9" id="KW-1133">Transmembrane helix</keyword>
<keyword evidence="5" id="KW-0812">Transmembrane</keyword>
<evidence type="ECO:0000256" key="10">
    <source>
        <dbReference type="ARBA" id="ARBA00023034"/>
    </source>
</evidence>
<dbReference type="GO" id="GO:0030158">
    <property type="term" value="F:protein xylosyltransferase activity"/>
    <property type="evidence" value="ECO:0007669"/>
    <property type="project" value="InterPro"/>
</dbReference>
<keyword evidence="12" id="KW-1015">Disulfide bond</keyword>
<evidence type="ECO:0000256" key="13">
    <source>
        <dbReference type="ARBA" id="ARBA00023180"/>
    </source>
</evidence>
<evidence type="ECO:0000256" key="9">
    <source>
        <dbReference type="ARBA" id="ARBA00022989"/>
    </source>
</evidence>
<dbReference type="GO" id="GO:0046872">
    <property type="term" value="F:metal ion binding"/>
    <property type="evidence" value="ECO:0007669"/>
    <property type="project" value="UniProtKB-KW"/>
</dbReference>
<protein>
    <recommendedName>
        <fullName evidence="14">Peptide O-xylosyltransferase</fullName>
    </recommendedName>
</protein>
<evidence type="ECO:0000256" key="2">
    <source>
        <dbReference type="ARBA" id="ARBA00004648"/>
    </source>
</evidence>
<dbReference type="GO" id="GO:0015012">
    <property type="term" value="P:heparan sulfate proteoglycan biosynthetic process"/>
    <property type="evidence" value="ECO:0007669"/>
    <property type="project" value="TreeGrafter"/>
</dbReference>
<reference evidence="15 16" key="1">
    <citation type="journal article" date="2015" name="Genome Announc.">
        <title>Bifidobacterium pseudolongum Strain PV8-2, Isolated from a Stool Sample of an Anemic Kenyan Infant.</title>
        <authorList>
            <person name="Vazquez-Gutierrez P."/>
            <person name="Lacroix C."/>
            <person name="Chassard C."/>
            <person name="Klumpp J."/>
            <person name="Stevens M.J."/>
            <person name="Jans C."/>
        </authorList>
    </citation>
    <scope>NUCLEOTIDE SEQUENCE [LARGE SCALE GENOMIC DNA]</scope>
    <source>
        <strain evidence="15 16">PV8-2</strain>
    </source>
</reference>
<organism evidence="15 16">
    <name type="scientific">Bifidobacterium pseudolongum PV8-2</name>
    <dbReference type="NCBI Taxonomy" id="1447715"/>
    <lineage>
        <taxon>Bacteria</taxon>
        <taxon>Bacillati</taxon>
        <taxon>Actinomycetota</taxon>
        <taxon>Actinomycetes</taxon>
        <taxon>Bifidobacteriales</taxon>
        <taxon>Bifidobacteriaceae</taxon>
        <taxon>Bifidobacterium</taxon>
    </lineage>
</organism>
<evidence type="ECO:0000256" key="14">
    <source>
        <dbReference type="ARBA" id="ARBA00042865"/>
    </source>
</evidence>
<dbReference type="HOGENOM" id="CLU_032341_0_2_11"/>
<keyword evidence="10" id="KW-0333">Golgi apparatus</keyword>
<gene>
    <name evidence="15" type="ORF">AH67_07640</name>
</gene>
<evidence type="ECO:0000256" key="11">
    <source>
        <dbReference type="ARBA" id="ARBA00023136"/>
    </source>
</evidence>
<keyword evidence="3" id="KW-0328">Glycosyltransferase</keyword>
<accession>A0A0A7IDA0</accession>
<dbReference type="PANTHER" id="PTHR46025:SF3">
    <property type="entry name" value="XYLOSYLTRANSFERASE OXT"/>
    <property type="match status" value="1"/>
</dbReference>
<dbReference type="GO" id="GO:0050650">
    <property type="term" value="P:chondroitin sulfate proteoglycan biosynthetic process"/>
    <property type="evidence" value="ECO:0007669"/>
    <property type="project" value="TreeGrafter"/>
</dbReference>
<comment type="subcellular location">
    <subcellularLocation>
        <location evidence="2">Endoplasmic reticulum membrane</location>
        <topology evidence="2">Single-pass type II membrane protein</topology>
    </subcellularLocation>
    <subcellularLocation>
        <location evidence="1">Golgi apparatus membrane</location>
        <topology evidence="1">Single-pass type II membrane protein</topology>
    </subcellularLocation>
</comment>
<dbReference type="InterPro" id="IPR043538">
    <property type="entry name" value="XYLT"/>
</dbReference>
<evidence type="ECO:0000256" key="6">
    <source>
        <dbReference type="ARBA" id="ARBA00022723"/>
    </source>
</evidence>
<dbReference type="KEGG" id="bpsp:AH67_07640"/>
<keyword evidence="11" id="KW-0472">Membrane</keyword>
<evidence type="ECO:0000256" key="5">
    <source>
        <dbReference type="ARBA" id="ARBA00022692"/>
    </source>
</evidence>
<evidence type="ECO:0000256" key="8">
    <source>
        <dbReference type="ARBA" id="ARBA00022968"/>
    </source>
</evidence>
<keyword evidence="7" id="KW-0256">Endoplasmic reticulum</keyword>
<dbReference type="EMBL" id="CP007457">
    <property type="protein sequence ID" value="AIZ16789.1"/>
    <property type="molecule type" value="Genomic_DNA"/>
</dbReference>
<dbReference type="STRING" id="1447715.AH67_07640"/>
<dbReference type="InterPro" id="IPR003406">
    <property type="entry name" value="Glyco_trans_14"/>
</dbReference>
<dbReference type="Proteomes" id="UP000030636">
    <property type="component" value="Chromosome"/>
</dbReference>
<evidence type="ECO:0000256" key="4">
    <source>
        <dbReference type="ARBA" id="ARBA00022679"/>
    </source>
</evidence>
<evidence type="ECO:0000313" key="16">
    <source>
        <dbReference type="Proteomes" id="UP000030636"/>
    </source>
</evidence>
<evidence type="ECO:0000256" key="12">
    <source>
        <dbReference type="ARBA" id="ARBA00023157"/>
    </source>
</evidence>
<keyword evidence="16" id="KW-1185">Reference proteome</keyword>
<keyword evidence="6" id="KW-0479">Metal-binding</keyword>
<evidence type="ECO:0000256" key="1">
    <source>
        <dbReference type="ARBA" id="ARBA00004323"/>
    </source>
</evidence>